<sequence>MLAPNCRLPSTPACPTPPDYGPLITLAPEPPNDISIALIESNQAADLAVLCEARGSLFEAIKNSTSDRETRPHHPKIAGASALAPVDSPAKVFDWDRVPQLAVLQFELISQLEIAAQSGCDLELGVRGKPALLRLTRPNEAKLSAMAKAVAGRASSGGCETEIAAQAKGSLLLHLAPLADLSLDEESPLLACLRLAEALVMPVLQRLKHGLAVPRPHEVESMPTVVRVPGHGAMPAGHACMGFLHANLVIGLGALAGRSGVRNQKLLRAAARIADNRVRAGLHYPADNVAGALLGTVMAQVLLSGLSSAPPITSYTFDANQSSSSGEFSQADFGESQGLPAALQPWSAAFTEAQRSPADAPALPIWTRLLREAVLEEWKLKL</sequence>
<dbReference type="InterPro" id="IPR036938">
    <property type="entry name" value="PAP2/HPO_sf"/>
</dbReference>
<comment type="caution">
    <text evidence="2">The sequence shown here is derived from an EMBL/GenBank/DDBJ whole genome shotgun (WGS) entry which is preliminary data.</text>
</comment>
<gene>
    <name evidence="2" type="ORF">I7X39_07935</name>
</gene>
<proteinExistence type="predicted"/>
<organism evidence="2 3">
    <name type="scientific">Inhella proteolytica</name>
    <dbReference type="NCBI Taxonomy" id="2795029"/>
    <lineage>
        <taxon>Bacteria</taxon>
        <taxon>Pseudomonadati</taxon>
        <taxon>Pseudomonadota</taxon>
        <taxon>Betaproteobacteria</taxon>
        <taxon>Burkholderiales</taxon>
        <taxon>Sphaerotilaceae</taxon>
        <taxon>Inhella</taxon>
    </lineage>
</organism>
<evidence type="ECO:0000259" key="1">
    <source>
        <dbReference type="Pfam" id="PF01569"/>
    </source>
</evidence>
<dbReference type="EMBL" id="JAEDAK010000004">
    <property type="protein sequence ID" value="MBH9576831.1"/>
    <property type="molecule type" value="Genomic_DNA"/>
</dbReference>
<evidence type="ECO:0000313" key="2">
    <source>
        <dbReference type="EMBL" id="MBH9576831.1"/>
    </source>
</evidence>
<dbReference type="InterPro" id="IPR000326">
    <property type="entry name" value="PAP2/HPO"/>
</dbReference>
<keyword evidence="3" id="KW-1185">Reference proteome</keyword>
<dbReference type="Gene3D" id="1.20.144.10">
    <property type="entry name" value="Phosphatidic acid phosphatase type 2/haloperoxidase"/>
    <property type="match status" value="1"/>
</dbReference>
<protein>
    <submittedName>
        <fullName evidence="2">Phosphatase PAP2 family protein</fullName>
    </submittedName>
</protein>
<dbReference type="AlphaFoldDB" id="A0A931IZS9"/>
<accession>A0A931IZS9</accession>
<name>A0A931IZS9_9BURK</name>
<dbReference type="Proteomes" id="UP000613266">
    <property type="component" value="Unassembled WGS sequence"/>
</dbReference>
<feature type="domain" description="Phosphatidic acid phosphatase type 2/haloperoxidase" evidence="1">
    <location>
        <begin position="191"/>
        <end position="303"/>
    </location>
</feature>
<evidence type="ECO:0000313" key="3">
    <source>
        <dbReference type="Proteomes" id="UP000613266"/>
    </source>
</evidence>
<dbReference type="RefSeq" id="WP_198110439.1">
    <property type="nucleotide sequence ID" value="NZ_JAEDAK010000004.1"/>
</dbReference>
<dbReference type="Pfam" id="PF01569">
    <property type="entry name" value="PAP2"/>
    <property type="match status" value="1"/>
</dbReference>
<reference evidence="2" key="1">
    <citation type="submission" date="2020-12" db="EMBL/GenBank/DDBJ databases">
        <title>The genome sequence of Inhella sp. 1Y17.</title>
        <authorList>
            <person name="Liu Y."/>
        </authorList>
    </citation>
    <scope>NUCLEOTIDE SEQUENCE</scope>
    <source>
        <strain evidence="2">1Y17</strain>
    </source>
</reference>
<dbReference type="SUPFAM" id="SSF48317">
    <property type="entry name" value="Acid phosphatase/Vanadium-dependent haloperoxidase"/>
    <property type="match status" value="1"/>
</dbReference>